<evidence type="ECO:0000259" key="2">
    <source>
        <dbReference type="Pfam" id="PF11827"/>
    </source>
</evidence>
<sequence length="172" mass="19114">MNNIRMILACFLLTGATISSAQQKIQLNHDHSKMEKKQVVVEFSDENVADAYEHYEHLKNDLVGSNPGDAKKAAMMLGKALAKIEGAETALAVSAQIAETDDVQSQRKAFSKLSEAMESIVRSSIKSGKIYKDYCPMAFKEGAYWLSSIEDIRNPYYGARMLNCGKIEEVIQ</sequence>
<dbReference type="EMBL" id="JAFLNM010000001">
    <property type="protein sequence ID" value="MBO0340694.1"/>
    <property type="molecule type" value="Genomic_DNA"/>
</dbReference>
<keyword evidence="4" id="KW-1185">Reference proteome</keyword>
<proteinExistence type="predicted"/>
<name>A0ABS3FC19_9FLAO</name>
<dbReference type="RefSeq" id="WP_207026320.1">
    <property type="nucleotide sequence ID" value="NZ_JAFLNM010000001.1"/>
</dbReference>
<evidence type="ECO:0000313" key="3">
    <source>
        <dbReference type="EMBL" id="MBO0340694.1"/>
    </source>
</evidence>
<feature type="chain" id="PRO_5045717063" evidence="1">
    <location>
        <begin position="22"/>
        <end position="172"/>
    </location>
</feature>
<comment type="caution">
    <text evidence="3">The sequence shown here is derived from an EMBL/GenBank/DDBJ whole genome shotgun (WGS) entry which is preliminary data.</text>
</comment>
<gene>
    <name evidence="3" type="ORF">J0654_03510</name>
</gene>
<evidence type="ECO:0000313" key="4">
    <source>
        <dbReference type="Proteomes" id="UP000664807"/>
    </source>
</evidence>
<dbReference type="Proteomes" id="UP000664807">
    <property type="component" value="Unassembled WGS sequence"/>
</dbReference>
<reference evidence="3 4" key="1">
    <citation type="submission" date="2021-03" db="EMBL/GenBank/DDBJ databases">
        <title>Muricauda lutimaris sp. nov. and Muricauda ruestringensis sp. nov, two marine members of the Flavobacteriaceae isolated from deep sea sediments of Western Pacific.</title>
        <authorList>
            <person name="Zhao S."/>
            <person name="Liu R."/>
        </authorList>
    </citation>
    <scope>NUCLEOTIDE SEQUENCE [LARGE SCALE GENOMIC DNA]</scope>
    <source>
        <strain evidence="3 4">BC31-3-A3</strain>
    </source>
</reference>
<keyword evidence="1" id="KW-0732">Signal</keyword>
<feature type="domain" description="DUF3347" evidence="2">
    <location>
        <begin position="52"/>
        <end position="123"/>
    </location>
</feature>
<accession>A0ABS3FC19</accession>
<organism evidence="3 4">
    <name type="scientific">Flagellimonas profundi</name>
    <dbReference type="NCBI Taxonomy" id="2915620"/>
    <lineage>
        <taxon>Bacteria</taxon>
        <taxon>Pseudomonadati</taxon>
        <taxon>Bacteroidota</taxon>
        <taxon>Flavobacteriia</taxon>
        <taxon>Flavobacteriales</taxon>
        <taxon>Flavobacteriaceae</taxon>
        <taxon>Flagellimonas</taxon>
    </lineage>
</organism>
<dbReference type="InterPro" id="IPR021782">
    <property type="entry name" value="DUF3347"/>
</dbReference>
<protein>
    <submittedName>
        <fullName evidence="3">DUF3347 domain-containing protein</fullName>
    </submittedName>
</protein>
<evidence type="ECO:0000256" key="1">
    <source>
        <dbReference type="SAM" id="SignalP"/>
    </source>
</evidence>
<feature type="signal peptide" evidence="1">
    <location>
        <begin position="1"/>
        <end position="21"/>
    </location>
</feature>
<dbReference type="Pfam" id="PF11827">
    <property type="entry name" value="DUF3347"/>
    <property type="match status" value="1"/>
</dbReference>